<dbReference type="InterPro" id="IPR007110">
    <property type="entry name" value="Ig-like_dom"/>
</dbReference>
<feature type="compositionally biased region" description="Basic and acidic residues" evidence="3">
    <location>
        <begin position="718"/>
        <end position="732"/>
    </location>
</feature>
<keyword evidence="2" id="KW-0393">Immunoglobulin domain</keyword>
<dbReference type="Pfam" id="PF07679">
    <property type="entry name" value="I-set"/>
    <property type="match status" value="19"/>
</dbReference>
<feature type="domain" description="Fibronectin type-III" evidence="5">
    <location>
        <begin position="4156"/>
        <end position="4249"/>
    </location>
</feature>
<feature type="domain" description="Fibronectin type-III" evidence="5">
    <location>
        <begin position="4255"/>
        <end position="4349"/>
    </location>
</feature>
<feature type="domain" description="Fibronectin type-III" evidence="5">
    <location>
        <begin position="2191"/>
        <end position="2286"/>
    </location>
</feature>
<dbReference type="InterPro" id="IPR003599">
    <property type="entry name" value="Ig_sub"/>
</dbReference>
<reference evidence="6" key="1">
    <citation type="submission" date="2020-07" db="EMBL/GenBank/DDBJ databases">
        <title>Multicomponent nature underlies the extraordinary mechanical properties of spider dragline silk.</title>
        <authorList>
            <person name="Kono N."/>
            <person name="Nakamura H."/>
            <person name="Mori M."/>
            <person name="Yoshida Y."/>
            <person name="Ohtoshi R."/>
            <person name="Malay A.D."/>
            <person name="Moran D.A.P."/>
            <person name="Tomita M."/>
            <person name="Numata K."/>
            <person name="Arakawa K."/>
        </authorList>
    </citation>
    <scope>NUCLEOTIDE SEQUENCE</scope>
</reference>
<feature type="compositionally biased region" description="Basic and acidic residues" evidence="3">
    <location>
        <begin position="578"/>
        <end position="590"/>
    </location>
</feature>
<evidence type="ECO:0000313" key="7">
    <source>
        <dbReference type="Proteomes" id="UP000887116"/>
    </source>
</evidence>
<dbReference type="CDD" id="cd00063">
    <property type="entry name" value="FN3"/>
    <property type="match status" value="25"/>
</dbReference>
<proteinExistence type="predicted"/>
<feature type="domain" description="Fibronectin type-III" evidence="5">
    <location>
        <begin position="2486"/>
        <end position="2581"/>
    </location>
</feature>
<feature type="compositionally biased region" description="Low complexity" evidence="3">
    <location>
        <begin position="800"/>
        <end position="809"/>
    </location>
</feature>
<dbReference type="InterPro" id="IPR013098">
    <property type="entry name" value="Ig_I-set"/>
</dbReference>
<dbReference type="CDD" id="cd00096">
    <property type="entry name" value="Ig"/>
    <property type="match status" value="1"/>
</dbReference>
<dbReference type="FunFam" id="2.60.40.10:FF:000160">
    <property type="entry name" value="Titin a"/>
    <property type="match status" value="1"/>
</dbReference>
<dbReference type="FunFam" id="2.60.40.10:FF:000567">
    <property type="entry name" value="Uncharacterized protein, isoform G"/>
    <property type="match status" value="4"/>
</dbReference>
<dbReference type="SMART" id="SM00408">
    <property type="entry name" value="IGc2"/>
    <property type="match status" value="18"/>
</dbReference>
<feature type="compositionally biased region" description="Basic and acidic residues" evidence="3">
    <location>
        <begin position="3072"/>
        <end position="3091"/>
    </location>
</feature>
<feature type="domain" description="Fibronectin type-III" evidence="5">
    <location>
        <begin position="1895"/>
        <end position="1990"/>
    </location>
</feature>
<sequence>DPSPEDGGTYRCNAVNELGESNANIALNLQGAEEGPTFTQKPKIIPKENGKLILMECTSSPSPLLKSRVPRKQSCTGNIRFKSSVVELRGNEYKVALEIRDPSSKDGGIYKCNIKNDEGEINANLNLNIEGDRIEGDAPTFVEKPKIISEDEGKRIIMECKVKANPKPTITWYLDNVVIKETNRIVQTVKQEKDVYTIRLELKSPELTDAGLYKCNVKNVAGESNANLTLNIELAPVIREKPKVLRREKRRRWLSNATFDPTPNQSACGTKRTRWFDKMLNTKSKSARWTRETSEAIKVTLEDEKKEESEEEESEEEEVEQKKQLQKKDEKKTVEKKDEKKETMKKTLEKKEEQTMSKRTMEKKEEKQEVRKTLEKKEEQTMAKKTLEKKEEQSALKKTLEKKEDQTAVKKTLEKKEEQTMAKKTLDKKEEQTLTKKTLDKKEEQKETIGLRKTLDTKEEKKEITQKTAEKKKKPLKRLGVAKKDTTVEQKEVSKTGISKVEPKKPEDTKAVPDQKEPEKKSLFGKKEPEQKEPEKKSLFGKKEPEQKEPEKKSLFGKKEAPKEEEAKTPVKKTFRRPPPEAEPPKDELGKIVLKKRTGNPPKFTKTFESITTEIGKSVEFTCEIESKDRATITWYKNKKVIDEPRHYRITYEGKVASIFMQRVTIDFNGVYTCEASNQFGKEEISATLFVKEPGMKMPEIKEIEQRKATPLEPMPVFEHEEPQKKTAEVKKVVKKKKKVPGKAAAPDEEEGSPEKEKPGVPEITTDGDQSKKGGKSPVTVVKEPTPEPSARKNSLEPPGSGSRRGSGSNLLPIQPPSRRGSITLIADEKGLLTDDKGNVKKLRPGEVLEVRQKRKSSADMRRASVSEIEERIDKPSTPLKPIPEDEECAPSIVDYQENVTATEGATAYLCVQVEGNPAPEFRFYKEGSEIFEGGRYKVVTDGETNTVYFCIRKAKTADEGRYKIVAYNKIGEDSIEMSLFVSDESGMDFRSMLKRRQYAKWGRGDGDPDWGGLKPAEQERRPSIGDLKKADFFVKKLEDQHIKEGRDKKVRFEAVFSRSNVRAKWFKNKQEIYMGKRYHISAQGDLHVLEINNPTMDDEARYTIQCNEANSVAYLEVDAPDPVYKIIKKLPNRVDQYTTKEAVLECTCNSAKAPVKWYKENQQIQSSDRYVLDSDTFGHKILKIQNCRIDDSGDYTCKINEEEKTTTKVFISEQKFQFMRPLKSMRVMEKEKVVLECEVDEYDAPVKWFKGDKELVKSKDKKFDITQEGRKRRLIFKSAKLTDEGEYTCKTNADTTTCELIVEPSNRFVKKLKDTSTTEREQVILEIELQDKKAPAEWFKDGQPIKLTNNIAVKSLGDGRHQLIISSCTLEDAGEYECRSKDLSTAGRLAVGEGEKPPKISRDKTEFSGNVNKPLTAEIPFTIPGTKVSDITSKLLRNGKPIMAKDIDVVVKNDKVVITFRKPPREASGDYELCLTNATGEDKMKLNFNFIDVPQPPQGPLDVTDIFRDRCKLSWKPPLDTGGLPLTHYMVEMQDTGARGGWIEIGTTQNTNFDVTGLVNKKEYKFRVRAVNSRGASDPLASAKPIIAKDPYDEPSKPGNAEVTDWDLDMVELQWTPPEKDGGSPITGYVIEYKDKFSKEWSKGIELPATATKGKVEGLKEGVQYEFRIRAVNKAGPGEPSDPTKPIIVKARFVKPFIIGDDLKNIVVKKGQTIKYDINIGGEPPPDIKWDINGTELVGSKKISIDKSAKNTILTIKDAERADGGKITLTLTNSIGTCSGNADIVVLDRPARPAGPLQIEEVKAEKAVIKWDSPKDTGGSEIEGYIIEKQDLETGRWVPAGEVGPHDRKFTVEPLTPKKKYNFRVKAKNKEGESDALTSDKPVLAKNPYDEPGKPGRPEIADYDNTMVDLKWSAPSNDGGAPITNYVVEMKDKLSNDWKEVLKVDGNKTEGKVTGLQENASVQFRVKAINKAGPSEPSTETPLHIVKHRNLKPYIDRTNLNNVVLKVGRSHKFEVDIRGEPPPKVTWTFGEDAKLSNNDFIKIDNRDYHSDLYLNKLTRKHSGKYIITAVNASGKDSVSVDVTVLGSPSKPEGPLKVSDVHKEGCKLKWNKPKDDGGLPIKQYEIEKLDKDTGRWTRCGKTDQPEFEVTGLTPGKEYLFRVVATNDEGESEPLETLEPIVAKNPYDEPGKCGTPQIVDYDNIKVDLKWDKPKSDGGAPITKYIIEKKLKNSNDWEKALEVPGDKCQTDVADLKERQEYQFRVTAVNKAGPGEPSDPTKMHLVKHRRLKPYIDRSNLDTITVKKGKVIKLEVNVRGEPPPTITWKLKDKVVKTENNVEVVSEDYKTNITINDAQRKDTGLYVIIAENEVGKDEAQVEFVVLAAPSRPTGPLKVSDVTAKGCKLKWSKPEDDGGKPIAGYAVEKLDTSTGNWVPVGRTDVPEMDVTGLTPGKEYQFRVKAINPEGESEPLVTDRSTVAKNPYDEPGAPGTPEIVDWDENHVDLKWTPPKNDGGAPITGYIIEKKERYGPGWEPCLTTQSPKPEAKVEGLQYGNQYQFRVKAVNKAGPGEPSEPTKSHTSKPRYLAPKIVRDNLQQIVVKAGQSVKLDVEVIGEPPPTCTWTFGGKPLDLGDSIKVDNEEYNTHLSIKNGVRKQSGKYKLTAVNSSGKDEEDVEIIFLDKPSRPEGPLEVSDVHAEGCKLKWNKPKDDGGTPITGYAIERMDPTTGRWIPAGRVEKDKTEAPITGLDPGKKYQFRVKALNDEGESEPLETERATLAKNPYDEPGPPGLPEITDYDSDFVQLKWDPPVRDGGAPITGYVVEKKDKYSTDWAPVKEIEGNIPQAKITGLNEGDKYEFRVRAVNKAGPGEPSQSTSPHLAKPKNLKPRIDRTNLKNIIVKANQMVSFDVDIIGEPPPKVQWHFEKKRIDDGDVYNINNVDYNSKFCLPKAARKHSGIYCITATNPSGSDEAEVEITVLSKPMRPNGPLEVSDVKKEGCTLKWKKPDDDGGSPIEYYEIEKMDTETGMWVPAGRSEEPKFEVKNLVPGKNYKFRVRAVNKEGDSDELQSEKAILAKNPFDEPGKPGRPEPTDWDSDHVDLKWKAPESDGGAPITGYIIEKKKKGTYKWHKAKETSGPATQATVEDLEDREEYEFRVIAVNKAGPSEPSEASKSVIAKPRSLAPRIDRTNLNNLVIKAGNVVKLDADVKGEPPPKITWSFKGEPLVNGEKVKIDNEEYHTLFILSKTKRSDTGKYVVTAVNDAGKDEVEVEITVLGKPSKPKGPLEVSDVHAEGCKLKWNKPEDDGGQPIKEYVIEKMDTETGRWIPVTTTKEPEAEISGLIPGKEYKFRVKAVNPEGESEPLETSTGTVAKNPFDEPGKPGKPSAKDWGKHYADLTWTPPQSDGGAPITSYIIEKKDKFSTKWQRASETIGDKCEARVSDLIEGMEYNFRVRAVNKAGPGEPSDPSSPVIAKPRFLAPQISGLKDMTVRAGQTVRFDAKVIGEPPPKKLWFLGKDQLKTGGRTTIETEDYRTKLILNSVERKDSGEYKLCVENGSGKEEALVNLLVLDKPGKPGGPLNISDINAEGCKLKWKEPEDDGGSPIEFYAVEKMDMGTGRWVPAGRSSKPELELNNLLPGQEYKFRVMAVNAEGESTPLEAEKSIIAKNPYDPPGKPGIPEPTDWDKEWVDLKWTKPLKDGGNPITGYLIEKKEKDSSTWSKAAQIDKPVCEGRVENLIPGETYQYRVRAINAAGPGEPSDATKALTAKPRKMPPRIDRRTLKPITIRAGQPFSLDVKIAGEPPPSVRWMLKDGPVPERYDFVIKNVPYNSKIECEKAERKDSGIYKIFASNPHGQDQADVEITVLSKASKPEGPLEVTDVKKDGCKLKWNKPKDDGGHPLEGYLVEKQDPESGTWVPVGKTHSPEMEVTGLTPGKAYNFRVKALNPEGESDPLETYTPVVAKDPFKESGAPGKPEVTDWNKDHADLKWTAPENDGGAPITAYVVEKKEKGGPWEKAMEVPGDKLKATVPNLAEGKEYEFRVVPINKAGPGEPSDPSQAIIAKPRFLRPTIDRSMFDDLTIKAGQPIKFDVNVSGEPPPTITWQINGKDLKGETRTTLENVDYNTKLTIRRVTRADSGKYTINAVNESGKDTATVQVLVVDAPLKPEGPLEVSDVHKEGCKLKWKKPKDDGGVPLQGYEVEKMDPETGTWLPVGKTKEPEMEVTGLTPGKDYKFRVRAINKEGESDPLETTKPITAKNPFDEPGKTSKPEVTDWDKDHVDLKWTPPASDGGSPITGYIVEKKDKWGDWEKALEVPADQTTATVPNLLQGQPYEFRVKAVNKAGPGEPSDPTAPVIAKSRKVPPKIDRTNLNKVRVKAGQSFHFDVNVTGEPAPTIAWHHNGKKILSTDSIKLEDVPYNTKLSAKHARRSDGGKYTIIATNEHGKDEAEVEVVVLDHPSPPNGPLKIEDVHAEGCNLKWFPPSDDGGAPIDHYEVEKLDPQSGQWVPAGETIGADTNLKVKGLQPGKQYKFRVKAVNRLGESEPLEAFQPIVAKNPYDPPSAPGQPEIADYDKDFVTLKWKKPLNDGGSPITGYVVEKKDKYNPDWVPIQDVPGDEERATIPDLVEGNQYEFRVRAVNKAGTSEPSEPTSPHTAKSRKLPPKIDRNAMFNIRVKAGKSFELDVPVSGEPPPVKKWNLGNKGCETMTRWTIVNEDYNTKLSVRNAERGDSGQLTLSARNQYGNDSATITVTVLAPPSAPEAMQISNVTKDGCMVAWRPPKDDGGSEISHYLVEKKDTETGKWVPIGESINPQIRADKLIEGHEYGFRVKAVNKEGESPWLYGKEPIIAKNPFDQPDKPGAPQVVDWDSGQVDLAWNPPRRDGGAPITGYIVEKKPKNSPIWEEAARVDGKDTRATVPDLKDGDEYEFRVTAVNKAGPSEPSEPCAPVLVKPKYLAPSIDKSLLHDIKVRVGRPINYTIPIKGEPTPTVVWTINNKPAVSKRIEIASTATQTTLDIMNSERGDSGKYTLTLQNTSGTVSATANVTVMDRPSPPEGPLGVTDVCKDSATVTWKASKDDGGTPIKHYVVEKMDTTRGTWTEVGTTLDLKFKVPKLIYKKRYQFRVKAVNEVGESDPLETKNETIAKDAYGKEFGYIIK</sequence>
<feature type="region of interest" description="Disordered" evidence="3">
    <location>
        <begin position="4235"/>
        <end position="4262"/>
    </location>
</feature>
<feature type="compositionally biased region" description="Basic and acidic residues" evidence="3">
    <location>
        <begin position="4249"/>
        <end position="4262"/>
    </location>
</feature>
<evidence type="ECO:0000256" key="2">
    <source>
        <dbReference type="ARBA" id="ARBA00023319"/>
    </source>
</evidence>
<evidence type="ECO:0000256" key="1">
    <source>
        <dbReference type="ARBA" id="ARBA00022737"/>
    </source>
</evidence>
<feature type="domain" description="Fibronectin type-III" evidence="5">
    <location>
        <begin position="3862"/>
        <end position="3955"/>
    </location>
</feature>
<feature type="compositionally biased region" description="Basic and acidic residues" evidence="3">
    <location>
        <begin position="3367"/>
        <end position="3379"/>
    </location>
</feature>
<dbReference type="GO" id="GO:0009653">
    <property type="term" value="P:anatomical structure morphogenesis"/>
    <property type="evidence" value="ECO:0007669"/>
    <property type="project" value="UniProtKB-ARBA"/>
</dbReference>
<dbReference type="FunFam" id="2.60.40.10:FF:000056">
    <property type="entry name" value="twitchin isoform X4"/>
    <property type="match status" value="19"/>
</dbReference>
<dbReference type="Gene3D" id="2.60.40.10">
    <property type="entry name" value="Immunoglobulins"/>
    <property type="match status" value="45"/>
</dbReference>
<dbReference type="Proteomes" id="UP000887116">
    <property type="component" value="Unassembled WGS sequence"/>
</dbReference>
<feature type="domain" description="Fibronectin type-III" evidence="5">
    <location>
        <begin position="1497"/>
        <end position="1592"/>
    </location>
</feature>
<feature type="region of interest" description="Disordered" evidence="3">
    <location>
        <begin position="2466"/>
        <end position="2492"/>
    </location>
</feature>
<dbReference type="InterPro" id="IPR003598">
    <property type="entry name" value="Ig_sub2"/>
</dbReference>
<dbReference type="SMART" id="SM00409">
    <property type="entry name" value="IG"/>
    <property type="match status" value="20"/>
</dbReference>
<feature type="compositionally biased region" description="Polar residues" evidence="3">
    <location>
        <begin position="4629"/>
        <end position="4642"/>
    </location>
</feature>
<dbReference type="PANTHER" id="PTHR14340">
    <property type="entry name" value="MICROFIBRIL-ASSOCIATED GLYCOPROTEIN 3"/>
    <property type="match status" value="1"/>
</dbReference>
<feature type="region of interest" description="Disordered" evidence="3">
    <location>
        <begin position="1870"/>
        <end position="1899"/>
    </location>
</feature>
<dbReference type="FunFam" id="2.60.40.10:FF:000097">
    <property type="entry name" value="Bent, isoform F"/>
    <property type="match status" value="1"/>
</dbReference>
<feature type="domain" description="Ig-like" evidence="4">
    <location>
        <begin position="139"/>
        <end position="231"/>
    </location>
</feature>
<dbReference type="FunFam" id="2.60.40.10:FF:000440">
    <property type="entry name" value="Bent, isoform C"/>
    <property type="match status" value="1"/>
</dbReference>
<feature type="region of interest" description="Disordered" evidence="3">
    <location>
        <begin position="706"/>
        <end position="821"/>
    </location>
</feature>
<gene>
    <name evidence="6" type="primary">unc-22</name>
    <name evidence="6" type="ORF">TNCT_304411</name>
</gene>
<feature type="domain" description="Ig-like" evidence="4">
    <location>
        <begin position="4059"/>
        <end position="4146"/>
    </location>
</feature>
<feature type="domain" description="Ig-like" evidence="4">
    <location>
        <begin position="3765"/>
        <end position="3854"/>
    </location>
</feature>
<feature type="domain" description="Fibronectin type-III" evidence="5">
    <location>
        <begin position="4450"/>
        <end position="4545"/>
    </location>
</feature>
<feature type="domain" description="Fibronectin type-III" evidence="5">
    <location>
        <begin position="2387"/>
        <end position="2480"/>
    </location>
</feature>
<feature type="domain" description="Fibronectin type-III" evidence="5">
    <location>
        <begin position="5039"/>
        <end position="5132"/>
    </location>
</feature>
<evidence type="ECO:0000259" key="5">
    <source>
        <dbReference type="PROSITE" id="PS50853"/>
    </source>
</evidence>
<feature type="region of interest" description="Disordered" evidence="3">
    <location>
        <begin position="3349"/>
        <end position="3379"/>
    </location>
</feature>
<dbReference type="FunFam" id="2.60.40.10:FF:000214">
    <property type="entry name" value="titin isoform X1"/>
    <property type="match status" value="1"/>
</dbReference>
<feature type="domain" description="Ig-like" evidence="4">
    <location>
        <begin position="2290"/>
        <end position="2377"/>
    </location>
</feature>
<feature type="domain" description="Ig-like" evidence="4">
    <location>
        <begin position="4353"/>
        <end position="4442"/>
    </location>
</feature>
<dbReference type="PANTHER" id="PTHR14340:SF9">
    <property type="entry name" value="FIBRONECTIN TYPE-III DOMAIN-CONTAINING PROTEIN"/>
    <property type="match status" value="1"/>
</dbReference>
<evidence type="ECO:0000256" key="3">
    <source>
        <dbReference type="SAM" id="MobiDB-lite"/>
    </source>
</evidence>
<dbReference type="SUPFAM" id="SSF49265">
    <property type="entry name" value="Fibronectin type III"/>
    <property type="match status" value="13"/>
</dbReference>
<keyword evidence="1" id="KW-0677">Repeat</keyword>
<dbReference type="PRINTS" id="PR00014">
    <property type="entry name" value="FNTYPEIII"/>
</dbReference>
<feature type="domain" description="Fibronectin type-III" evidence="5">
    <location>
        <begin position="3663"/>
        <end position="3760"/>
    </location>
</feature>
<dbReference type="InterPro" id="IPR036116">
    <property type="entry name" value="FN3_sf"/>
</dbReference>
<dbReference type="Pfam" id="PF00041">
    <property type="entry name" value="fn3"/>
    <property type="match status" value="25"/>
</dbReference>
<evidence type="ECO:0000313" key="6">
    <source>
        <dbReference type="EMBL" id="GFR09867.1"/>
    </source>
</evidence>
<feature type="domain" description="Fibronectin type-III" evidence="5">
    <location>
        <begin position="2979"/>
        <end position="3072"/>
    </location>
</feature>
<feature type="domain" description="Ig-like" evidence="4">
    <location>
        <begin position="1305"/>
        <end position="1391"/>
    </location>
</feature>
<feature type="domain" description="Fibronectin type-III" evidence="5">
    <location>
        <begin position="3567"/>
        <end position="3660"/>
    </location>
</feature>
<feature type="domain" description="Fibronectin type-III" evidence="5">
    <location>
        <begin position="1794"/>
        <end position="1889"/>
    </location>
</feature>
<feature type="domain" description="Fibronectin type-III" evidence="5">
    <location>
        <begin position="3078"/>
        <end position="3173"/>
    </location>
</feature>
<feature type="domain" description="Ig-like" evidence="4">
    <location>
        <begin position="602"/>
        <end position="686"/>
    </location>
</feature>
<dbReference type="GO" id="GO:0030154">
    <property type="term" value="P:cell differentiation"/>
    <property type="evidence" value="ECO:0007669"/>
    <property type="project" value="UniProtKB-ARBA"/>
</dbReference>
<protein>
    <submittedName>
        <fullName evidence="6">Twitchin</fullName>
    </submittedName>
</protein>
<feature type="domain" description="Fibronectin type-III" evidence="5">
    <location>
        <begin position="2092"/>
        <end position="2185"/>
    </location>
</feature>
<feature type="domain" description="Ig-like" evidence="4">
    <location>
        <begin position="2585"/>
        <end position="2674"/>
    </location>
</feature>
<feature type="domain" description="Fibronectin type-III" evidence="5">
    <location>
        <begin position="3961"/>
        <end position="4054"/>
    </location>
</feature>
<feature type="domain" description="Ig-like" evidence="4">
    <location>
        <begin position="3467"/>
        <end position="3557"/>
    </location>
</feature>
<dbReference type="OrthoDB" id="6512433at2759"/>
<evidence type="ECO:0000259" key="4">
    <source>
        <dbReference type="PROSITE" id="PS50835"/>
    </source>
</evidence>
<dbReference type="PROSITE" id="PS50835">
    <property type="entry name" value="IG_LIKE"/>
    <property type="match status" value="14"/>
</dbReference>
<dbReference type="GO" id="GO:0030017">
    <property type="term" value="C:sarcomere"/>
    <property type="evidence" value="ECO:0007669"/>
    <property type="project" value="UniProtKB-ARBA"/>
</dbReference>
<name>A0A8X6LIR7_TRICU</name>
<feature type="region of interest" description="Disordered" evidence="3">
    <location>
        <begin position="2860"/>
        <end position="2881"/>
    </location>
</feature>
<dbReference type="FunFam" id="2.60.40.10:FF:000107">
    <property type="entry name" value="Myosin, light chain kinase a"/>
    <property type="match status" value="1"/>
</dbReference>
<keyword evidence="7" id="KW-1185">Reference proteome</keyword>
<feature type="compositionally biased region" description="Basic and acidic residues" evidence="3">
    <location>
        <begin position="482"/>
        <end position="494"/>
    </location>
</feature>
<feature type="domain" description="Fibronectin type-III" evidence="5">
    <location>
        <begin position="4845"/>
        <end position="4940"/>
    </location>
</feature>
<feature type="domain" description="Fibronectin type-III" evidence="5">
    <location>
        <begin position="3274"/>
        <end position="3367"/>
    </location>
</feature>
<feature type="domain" description="Fibronectin type-III" evidence="5">
    <location>
        <begin position="1598"/>
        <end position="1693"/>
    </location>
</feature>
<dbReference type="InterPro" id="IPR003961">
    <property type="entry name" value="FN3_dom"/>
</dbReference>
<comment type="caution">
    <text evidence="6">The sequence shown here is derived from an EMBL/GenBank/DDBJ whole genome shotgun (WGS) entry which is preliminary data.</text>
</comment>
<accession>A0A8X6LIR7</accession>
<organism evidence="6 7">
    <name type="scientific">Trichonephila clavata</name>
    <name type="common">Joro spider</name>
    <name type="synonym">Nephila clavata</name>
    <dbReference type="NCBI Taxonomy" id="2740835"/>
    <lineage>
        <taxon>Eukaryota</taxon>
        <taxon>Metazoa</taxon>
        <taxon>Ecdysozoa</taxon>
        <taxon>Arthropoda</taxon>
        <taxon>Chelicerata</taxon>
        <taxon>Arachnida</taxon>
        <taxon>Araneae</taxon>
        <taxon>Araneomorphae</taxon>
        <taxon>Entelegynae</taxon>
        <taxon>Araneoidea</taxon>
        <taxon>Nephilidae</taxon>
        <taxon>Trichonephila</taxon>
    </lineage>
</organism>
<dbReference type="CDD" id="cd05748">
    <property type="entry name" value="Ig_Titin_like"/>
    <property type="match status" value="2"/>
</dbReference>
<feature type="domain" description="Ig-like" evidence="4">
    <location>
        <begin position="1123"/>
        <end position="1208"/>
    </location>
</feature>
<dbReference type="FunFam" id="2.60.40.10:FF:000003">
    <property type="entry name" value="Titin isoform E"/>
    <property type="match status" value="1"/>
</dbReference>
<dbReference type="EMBL" id="BMAO01036328">
    <property type="protein sequence ID" value="GFR09867.1"/>
    <property type="molecule type" value="Genomic_DNA"/>
</dbReference>
<feature type="region of interest" description="Disordered" evidence="3">
    <location>
        <begin position="300"/>
        <end position="600"/>
    </location>
</feature>
<dbReference type="SMART" id="SM00060">
    <property type="entry name" value="FN3"/>
    <property type="match status" value="25"/>
</dbReference>
<feature type="non-terminal residue" evidence="6">
    <location>
        <position position="5143"/>
    </location>
</feature>
<feature type="domain" description="Fibronectin type-III" evidence="5">
    <location>
        <begin position="3373"/>
        <end position="3468"/>
    </location>
</feature>
<feature type="compositionally biased region" description="Basic and acidic residues" evidence="3">
    <location>
        <begin position="1394"/>
        <end position="1407"/>
    </location>
</feature>
<feature type="compositionally biased region" description="Basic residues" evidence="3">
    <location>
        <begin position="470"/>
        <end position="481"/>
    </location>
</feature>
<dbReference type="SUPFAM" id="SSF48726">
    <property type="entry name" value="Immunoglobulin"/>
    <property type="match status" value="20"/>
</dbReference>
<feature type="compositionally biased region" description="Basic and acidic residues" evidence="3">
    <location>
        <begin position="320"/>
        <end position="469"/>
    </location>
</feature>
<feature type="domain" description="Fibronectin type-III" evidence="5">
    <location>
        <begin position="4551"/>
        <end position="4645"/>
    </location>
</feature>
<feature type="compositionally biased region" description="Acidic residues" evidence="3">
    <location>
        <begin position="309"/>
        <end position="319"/>
    </location>
</feature>
<dbReference type="FunFam" id="2.60.40.10:FF:002083">
    <property type="entry name" value="Protein CBR-UNC-22"/>
    <property type="match status" value="4"/>
</dbReference>
<feature type="domain" description="Ig-like" evidence="4">
    <location>
        <begin position="1215"/>
        <end position="1300"/>
    </location>
</feature>
<feature type="domain" description="Ig-like" evidence="4">
    <location>
        <begin position="4944"/>
        <end position="5032"/>
    </location>
</feature>
<feature type="domain" description="Fibronectin type-III" evidence="5">
    <location>
        <begin position="2682"/>
        <end position="2777"/>
    </location>
</feature>
<feature type="domain" description="Ig-like" evidence="4">
    <location>
        <begin position="3177"/>
        <end position="3266"/>
    </location>
</feature>
<feature type="compositionally biased region" description="Basic and acidic residues" evidence="3">
    <location>
        <begin position="501"/>
        <end position="569"/>
    </location>
</feature>
<feature type="region of interest" description="Disordered" evidence="3">
    <location>
        <begin position="1391"/>
        <end position="1412"/>
    </location>
</feature>
<feature type="domain" description="Fibronectin type-III" evidence="5">
    <location>
        <begin position="4746"/>
        <end position="4839"/>
    </location>
</feature>
<dbReference type="InterPro" id="IPR013783">
    <property type="entry name" value="Ig-like_fold"/>
</dbReference>
<feature type="domain" description="Fibronectin type-III" evidence="5">
    <location>
        <begin position="2783"/>
        <end position="2878"/>
    </location>
</feature>
<feature type="compositionally biased region" description="Basic and acidic residues" evidence="3">
    <location>
        <begin position="1889"/>
        <end position="1899"/>
    </location>
</feature>
<feature type="domain" description="Ig-like" evidence="4">
    <location>
        <begin position="1994"/>
        <end position="2084"/>
    </location>
</feature>
<feature type="region of interest" description="Disordered" evidence="3">
    <location>
        <begin position="4628"/>
        <end position="4648"/>
    </location>
</feature>
<dbReference type="FunFam" id="2.60.40.10:FF:000051">
    <property type="entry name" value="Uncharacterized protein, isoform J"/>
    <property type="match status" value="8"/>
</dbReference>
<dbReference type="PROSITE" id="PS50853">
    <property type="entry name" value="FN3"/>
    <property type="match status" value="25"/>
</dbReference>
<dbReference type="InterPro" id="IPR036179">
    <property type="entry name" value="Ig-like_dom_sf"/>
</dbReference>
<feature type="region of interest" description="Disordered" evidence="3">
    <location>
        <begin position="3071"/>
        <end position="3091"/>
    </location>
</feature>